<protein>
    <submittedName>
        <fullName evidence="5">UvrABC system protein B</fullName>
    </submittedName>
</protein>
<dbReference type="GO" id="GO:0006289">
    <property type="term" value="P:nucleotide-excision repair"/>
    <property type="evidence" value="ECO:0007669"/>
    <property type="project" value="InterPro"/>
</dbReference>
<dbReference type="InterPro" id="IPR006935">
    <property type="entry name" value="Helicase/UvrB_N"/>
</dbReference>
<dbReference type="SUPFAM" id="SSF52540">
    <property type="entry name" value="P-loop containing nucleoside triphosphate hydrolases"/>
    <property type="match status" value="1"/>
</dbReference>
<comment type="caution">
    <text evidence="5">The sequence shown here is derived from an EMBL/GenBank/DDBJ whole genome shotgun (WGS) entry which is preliminary data.</text>
</comment>
<dbReference type="EMBL" id="LCCD01000051">
    <property type="protein sequence ID" value="KKS23413.1"/>
    <property type="molecule type" value="Genomic_DNA"/>
</dbReference>
<dbReference type="Gene3D" id="6.10.140.240">
    <property type="match status" value="1"/>
</dbReference>
<dbReference type="AlphaFoldDB" id="A0A0G1ADN7"/>
<keyword evidence="2" id="KW-0547">Nucleotide-binding</keyword>
<name>A0A0G1ADN7_9BACT</name>
<dbReference type="SMART" id="SM00487">
    <property type="entry name" value="DEXDc"/>
    <property type="match status" value="1"/>
</dbReference>
<accession>A0A0G1ADN7</accession>
<dbReference type="GO" id="GO:0009380">
    <property type="term" value="C:excinuclease repair complex"/>
    <property type="evidence" value="ECO:0007669"/>
    <property type="project" value="InterPro"/>
</dbReference>
<organism evidence="5 6">
    <name type="scientific">Candidatus Jorgensenbacteria bacterium GW2011_GWF2_41_8</name>
    <dbReference type="NCBI Taxonomy" id="1618667"/>
    <lineage>
        <taxon>Bacteria</taxon>
        <taxon>Candidatus Joergenseniibacteriota</taxon>
    </lineage>
</organism>
<evidence type="ECO:0000259" key="4">
    <source>
        <dbReference type="PROSITE" id="PS51192"/>
    </source>
</evidence>
<evidence type="ECO:0000256" key="2">
    <source>
        <dbReference type="ARBA" id="ARBA00022741"/>
    </source>
</evidence>
<dbReference type="Pfam" id="PF17757">
    <property type="entry name" value="UvrB_inter"/>
    <property type="match status" value="1"/>
</dbReference>
<dbReference type="PANTHER" id="PTHR24029:SF0">
    <property type="entry name" value="UVRABC SYSTEM PROTEIN B"/>
    <property type="match status" value="1"/>
</dbReference>
<evidence type="ECO:0000256" key="3">
    <source>
        <dbReference type="ARBA" id="ARBA00022840"/>
    </source>
</evidence>
<evidence type="ECO:0000313" key="6">
    <source>
        <dbReference type="Proteomes" id="UP000033856"/>
    </source>
</evidence>
<dbReference type="Gene3D" id="3.30.2060.10">
    <property type="entry name" value="Penicillin-binding protein 1b domain"/>
    <property type="match status" value="1"/>
</dbReference>
<dbReference type="PROSITE" id="PS51192">
    <property type="entry name" value="HELICASE_ATP_BIND_1"/>
    <property type="match status" value="1"/>
</dbReference>
<dbReference type="InterPro" id="IPR041471">
    <property type="entry name" value="UvrB_inter"/>
</dbReference>
<keyword evidence="1" id="KW-0963">Cytoplasm</keyword>
<feature type="non-terminal residue" evidence="5">
    <location>
        <position position="293"/>
    </location>
</feature>
<dbReference type="InterPro" id="IPR014001">
    <property type="entry name" value="Helicase_ATP-bd"/>
</dbReference>
<dbReference type="Proteomes" id="UP000033856">
    <property type="component" value="Unassembled WGS sequence"/>
</dbReference>
<dbReference type="GO" id="GO:0003677">
    <property type="term" value="F:DNA binding"/>
    <property type="evidence" value="ECO:0007669"/>
    <property type="project" value="InterPro"/>
</dbReference>
<dbReference type="GO" id="GO:0005524">
    <property type="term" value="F:ATP binding"/>
    <property type="evidence" value="ECO:0007669"/>
    <property type="project" value="UniProtKB-KW"/>
</dbReference>
<feature type="domain" description="Helicase ATP-binding" evidence="4">
    <location>
        <begin position="23"/>
        <end position="156"/>
    </location>
</feature>
<dbReference type="Gene3D" id="3.40.50.300">
    <property type="entry name" value="P-loop containing nucleotide triphosphate hydrolases"/>
    <property type="match status" value="1"/>
</dbReference>
<dbReference type="PANTHER" id="PTHR24029">
    <property type="entry name" value="UVRABC SYSTEM PROTEIN B"/>
    <property type="match status" value="1"/>
</dbReference>
<dbReference type="InterPro" id="IPR027417">
    <property type="entry name" value="P-loop_NTPase"/>
</dbReference>
<dbReference type="Pfam" id="PF04851">
    <property type="entry name" value="ResIII"/>
    <property type="match status" value="1"/>
</dbReference>
<evidence type="ECO:0000313" key="5">
    <source>
        <dbReference type="EMBL" id="KKS23413.1"/>
    </source>
</evidence>
<sequence>MFKLSSKFQPTGDQPEAIKKLAKGLKSGKKHQVLLGVTGSGKTFTLAKVIENYGQPTLVISHNKTLAAQLYKELKEFFPKNAVHYFVSYYDYYQPEAYIPHTDTYIEKDSKINEDIDRLRHAATQAITNRDDVIIVASVSCIYNLGSPEDYKNLGLEIFTGKKIQPAELVRGLLRLQYAQDIELKRGCFRKTSNELEIISPSAQEVVKIIFKNGQIEKMCRADIKNPDDLEINELQYYKILETTVFPAKFWITTDNKIGLAIENIKSELQKHIKKLKAAGKFEEAVRLQEKTI</sequence>
<reference evidence="5 6" key="1">
    <citation type="journal article" date="2015" name="Nature">
        <title>rRNA introns, odd ribosomes, and small enigmatic genomes across a large radiation of phyla.</title>
        <authorList>
            <person name="Brown C.T."/>
            <person name="Hug L.A."/>
            <person name="Thomas B.C."/>
            <person name="Sharon I."/>
            <person name="Castelle C.J."/>
            <person name="Singh A."/>
            <person name="Wilkins M.J."/>
            <person name="Williams K.H."/>
            <person name="Banfield J.F."/>
        </authorList>
    </citation>
    <scope>NUCLEOTIDE SEQUENCE [LARGE SCALE GENOMIC DNA]</scope>
</reference>
<gene>
    <name evidence="5" type="ORF">UU83_C0051G0011</name>
</gene>
<dbReference type="InterPro" id="IPR004807">
    <property type="entry name" value="UvrB"/>
</dbReference>
<keyword evidence="3" id="KW-0067">ATP-binding</keyword>
<evidence type="ECO:0000256" key="1">
    <source>
        <dbReference type="ARBA" id="ARBA00022490"/>
    </source>
</evidence>
<dbReference type="GO" id="GO:0016887">
    <property type="term" value="F:ATP hydrolysis activity"/>
    <property type="evidence" value="ECO:0007669"/>
    <property type="project" value="InterPro"/>
</dbReference>
<proteinExistence type="predicted"/>